<name>A0A327WBD4_9BACT</name>
<evidence type="ECO:0000313" key="2">
    <source>
        <dbReference type="Proteomes" id="UP000249819"/>
    </source>
</evidence>
<dbReference type="SUPFAM" id="SSF49464">
    <property type="entry name" value="Carboxypeptidase regulatory domain-like"/>
    <property type="match status" value="1"/>
</dbReference>
<dbReference type="Gene3D" id="2.60.40.1120">
    <property type="entry name" value="Carboxypeptidase-like, regulatory domain"/>
    <property type="match status" value="1"/>
</dbReference>
<gene>
    <name evidence="1" type="ORF">CLV59_101648</name>
</gene>
<evidence type="ECO:0000313" key="1">
    <source>
        <dbReference type="EMBL" id="RAJ87883.1"/>
    </source>
</evidence>
<organism evidence="1 2">
    <name type="scientific">Chitinophaga dinghuensis</name>
    <dbReference type="NCBI Taxonomy" id="1539050"/>
    <lineage>
        <taxon>Bacteria</taxon>
        <taxon>Pseudomonadati</taxon>
        <taxon>Bacteroidota</taxon>
        <taxon>Chitinophagia</taxon>
        <taxon>Chitinophagales</taxon>
        <taxon>Chitinophagaceae</taxon>
        <taxon>Chitinophaga</taxon>
    </lineage>
</organism>
<reference evidence="1 2" key="1">
    <citation type="submission" date="2018-06" db="EMBL/GenBank/DDBJ databases">
        <title>Genomic Encyclopedia of Archaeal and Bacterial Type Strains, Phase II (KMG-II): from individual species to whole genera.</title>
        <authorList>
            <person name="Goeker M."/>
        </authorList>
    </citation>
    <scope>NUCLEOTIDE SEQUENCE [LARGE SCALE GENOMIC DNA]</scope>
    <source>
        <strain evidence="1 2">DSM 29821</strain>
    </source>
</reference>
<dbReference type="Proteomes" id="UP000249819">
    <property type="component" value="Unassembled WGS sequence"/>
</dbReference>
<dbReference type="InterPro" id="IPR008969">
    <property type="entry name" value="CarboxyPept-like_regulatory"/>
</dbReference>
<dbReference type="AlphaFoldDB" id="A0A327WBD4"/>
<protein>
    <recommendedName>
        <fullName evidence="3">Carboxypeptidase-like protein</fullName>
    </recommendedName>
</protein>
<comment type="caution">
    <text evidence="1">The sequence shown here is derived from an EMBL/GenBank/DDBJ whole genome shotgun (WGS) entry which is preliminary data.</text>
</comment>
<evidence type="ECO:0008006" key="3">
    <source>
        <dbReference type="Google" id="ProtNLM"/>
    </source>
</evidence>
<dbReference type="EMBL" id="QLMA01000001">
    <property type="protein sequence ID" value="RAJ87883.1"/>
    <property type="molecule type" value="Genomic_DNA"/>
</dbReference>
<accession>A0A327WBD4</accession>
<proteinExistence type="predicted"/>
<sequence length="598" mass="64854">MPAVGFAQQILNRTMDVDIRNKSLATALQLIGKKGNFTFSYISNSIPQDSLVTIIEKGKTVRQILDKLLDGNYQYKEYNNYLILQVKPPGQFFYVSGFVTDRETGQRISNATVYERHQLISTFTNNEGYYRLRLRDKYPAAAISVSKDLYADTSLLLPISNDQTVNVTISPYTRMLPTVEITGHSQVEKTWFGKLLLSSKLRQQSDNLRHFFADKPYQVSLIPGLGTHGRMGGQVANKFSLNVLGGYTAGVDGVELAGAFNIVKNDVHNVQVAGLLNMTGGKMIGVQLAGLHNNVLDSMHGVQLAGISNNIIGSQKGVQISGAVQRVEKNMTGVQAAGLISSTYGKVDGLQLSGACNFAMDSLYGVQVAGILNSAENVHGLQATAGGNLSANMHGLQVAGIFNIAHNVEGTQVSTFFNRARYVKGVQIGFVNVADSTTGYMIGFINIVKKGYHKLSVSSTDLVPFNVSWKSGSAKLYSILSGGMSLEDPGRSFVLGYGIGREMLMHPHYSVTAELSAQTYHQSGTSDEFQVYRASGAFLYKPRKGLAIFAGPVISAAVLDKTTRPELPVSPLPGKNYLGFGNGDTRLWLGWQIGVTIF</sequence>
<keyword evidence="2" id="KW-1185">Reference proteome</keyword>